<sequence length="86" mass="9861">MYSSEEVHLAQKMEYEYSMDDLNFLPPDQNSFLKLPSIRIRKTILKIAIAAAFVLLCILLTYLLLHRKHLGTTFAVPNSKDTFSGK</sequence>
<evidence type="ECO:0000256" key="1">
    <source>
        <dbReference type="SAM" id="Phobius"/>
    </source>
</evidence>
<proteinExistence type="predicted"/>
<name>A0A0L8FFA0_OCTBM</name>
<evidence type="ECO:0000313" key="2">
    <source>
        <dbReference type="EMBL" id="KOF62294.1"/>
    </source>
</evidence>
<accession>A0A0L8FFA0</accession>
<keyword evidence="1" id="KW-0812">Transmembrane</keyword>
<gene>
    <name evidence="2" type="ORF">OCBIM_22024268mg</name>
</gene>
<dbReference type="OrthoDB" id="5912413at2759"/>
<organism evidence="2">
    <name type="scientific">Octopus bimaculoides</name>
    <name type="common">California two-spotted octopus</name>
    <dbReference type="NCBI Taxonomy" id="37653"/>
    <lineage>
        <taxon>Eukaryota</taxon>
        <taxon>Metazoa</taxon>
        <taxon>Spiralia</taxon>
        <taxon>Lophotrochozoa</taxon>
        <taxon>Mollusca</taxon>
        <taxon>Cephalopoda</taxon>
        <taxon>Coleoidea</taxon>
        <taxon>Octopodiformes</taxon>
        <taxon>Octopoda</taxon>
        <taxon>Incirrata</taxon>
        <taxon>Octopodidae</taxon>
        <taxon>Octopus</taxon>
    </lineage>
</organism>
<keyword evidence="1" id="KW-1133">Transmembrane helix</keyword>
<protein>
    <submittedName>
        <fullName evidence="2">Uncharacterized protein</fullName>
    </submittedName>
</protein>
<feature type="transmembrane region" description="Helical" evidence="1">
    <location>
        <begin position="44"/>
        <end position="65"/>
    </location>
</feature>
<keyword evidence="1" id="KW-0472">Membrane</keyword>
<dbReference type="AlphaFoldDB" id="A0A0L8FFA0"/>
<reference evidence="2" key="1">
    <citation type="submission" date="2015-07" db="EMBL/GenBank/DDBJ databases">
        <title>MeaNS - Measles Nucleotide Surveillance Program.</title>
        <authorList>
            <person name="Tran T."/>
            <person name="Druce J."/>
        </authorList>
    </citation>
    <scope>NUCLEOTIDE SEQUENCE</scope>
    <source>
        <strain evidence="2">UCB-OBI-ISO-001</strain>
        <tissue evidence="2">Gonad</tissue>
    </source>
</reference>
<dbReference type="EMBL" id="KQ433917">
    <property type="protein sequence ID" value="KOF62294.1"/>
    <property type="molecule type" value="Genomic_DNA"/>
</dbReference>